<dbReference type="InterPro" id="IPR036291">
    <property type="entry name" value="NAD(P)-bd_dom_sf"/>
</dbReference>
<dbReference type="PANTHER" id="PTHR43708">
    <property type="entry name" value="CONSERVED EXPRESSED OXIDOREDUCTASE (EUROFUNG)"/>
    <property type="match status" value="1"/>
</dbReference>
<dbReference type="SUPFAM" id="SSF51735">
    <property type="entry name" value="NAD(P)-binding Rossmann-fold domains"/>
    <property type="match status" value="1"/>
</dbReference>
<evidence type="ECO:0000256" key="1">
    <source>
        <dbReference type="ARBA" id="ARBA00010928"/>
    </source>
</evidence>
<dbReference type="RefSeq" id="WP_084433948.1">
    <property type="nucleotide sequence ID" value="NZ_FWXV01000013.1"/>
</dbReference>
<dbReference type="InterPro" id="IPR055170">
    <property type="entry name" value="GFO_IDH_MocA-like_dom"/>
</dbReference>
<organism evidence="5 6">
    <name type="scientific">Kibdelosporangium aridum</name>
    <dbReference type="NCBI Taxonomy" id="2030"/>
    <lineage>
        <taxon>Bacteria</taxon>
        <taxon>Bacillati</taxon>
        <taxon>Actinomycetota</taxon>
        <taxon>Actinomycetes</taxon>
        <taxon>Pseudonocardiales</taxon>
        <taxon>Pseudonocardiaceae</taxon>
        <taxon>Kibdelosporangium</taxon>
    </lineage>
</organism>
<feature type="domain" description="GFO/IDH/MocA-like oxidoreductase" evidence="4">
    <location>
        <begin position="121"/>
        <end position="238"/>
    </location>
</feature>
<feature type="domain" description="Gfo/Idh/MocA-like oxidoreductase N-terminal" evidence="3">
    <location>
        <begin position="3"/>
        <end position="111"/>
    </location>
</feature>
<evidence type="ECO:0000259" key="4">
    <source>
        <dbReference type="Pfam" id="PF22725"/>
    </source>
</evidence>
<dbReference type="Proteomes" id="UP000192674">
    <property type="component" value="Unassembled WGS sequence"/>
</dbReference>
<name>A0A1W2FX19_KIBAR</name>
<protein>
    <submittedName>
        <fullName evidence="5">Predicted dehydrogenase</fullName>
    </submittedName>
</protein>
<dbReference type="Gene3D" id="3.40.50.720">
    <property type="entry name" value="NAD(P)-binding Rossmann-like Domain"/>
    <property type="match status" value="1"/>
</dbReference>
<evidence type="ECO:0000313" key="5">
    <source>
        <dbReference type="EMBL" id="SMD26158.1"/>
    </source>
</evidence>
<dbReference type="InterPro" id="IPR000683">
    <property type="entry name" value="Gfo/Idh/MocA-like_OxRdtase_N"/>
</dbReference>
<dbReference type="EMBL" id="FWXV01000013">
    <property type="protein sequence ID" value="SMD26158.1"/>
    <property type="molecule type" value="Genomic_DNA"/>
</dbReference>
<dbReference type="GO" id="GO:0016491">
    <property type="term" value="F:oxidoreductase activity"/>
    <property type="evidence" value="ECO:0007669"/>
    <property type="project" value="UniProtKB-KW"/>
</dbReference>
<keyword evidence="6" id="KW-1185">Reference proteome</keyword>
<accession>A0A1W2FX19</accession>
<evidence type="ECO:0000256" key="2">
    <source>
        <dbReference type="ARBA" id="ARBA00023002"/>
    </source>
</evidence>
<comment type="similarity">
    <text evidence="1">Belongs to the Gfo/Idh/MocA family.</text>
</comment>
<proteinExistence type="inferred from homology"/>
<reference evidence="5" key="1">
    <citation type="submission" date="2017-04" db="EMBL/GenBank/DDBJ databases">
        <authorList>
            <person name="Afonso C.L."/>
            <person name="Miller P.J."/>
            <person name="Scott M.A."/>
            <person name="Spackman E."/>
            <person name="Goraichik I."/>
            <person name="Dimitrov K.M."/>
            <person name="Suarez D.L."/>
            <person name="Swayne D.E."/>
        </authorList>
    </citation>
    <scope>NUCLEOTIDE SEQUENCE [LARGE SCALE GENOMIC DNA]</scope>
    <source>
        <strain evidence="5">DSM 43828</strain>
    </source>
</reference>
<gene>
    <name evidence="5" type="ORF">SAMN05661093_09738</name>
</gene>
<keyword evidence="2" id="KW-0560">Oxidoreductase</keyword>
<dbReference type="Pfam" id="PF01408">
    <property type="entry name" value="GFO_IDH_MocA"/>
    <property type="match status" value="1"/>
</dbReference>
<dbReference type="SUPFAM" id="SSF55347">
    <property type="entry name" value="Glyceraldehyde-3-phosphate dehydrogenase-like, C-terminal domain"/>
    <property type="match status" value="1"/>
</dbReference>
<dbReference type="GO" id="GO:0000166">
    <property type="term" value="F:nucleotide binding"/>
    <property type="evidence" value="ECO:0007669"/>
    <property type="project" value="InterPro"/>
</dbReference>
<evidence type="ECO:0000259" key="3">
    <source>
        <dbReference type="Pfam" id="PF01408"/>
    </source>
</evidence>
<dbReference type="OrthoDB" id="256869at2"/>
<dbReference type="Pfam" id="PF22725">
    <property type="entry name" value="GFO_IDH_MocA_C3"/>
    <property type="match status" value="1"/>
</dbReference>
<sequence length="339" mass="36661">MSLRVGLIGYGTAGAFFHTPLITATPGMTLRSVVTSREVPDGVRRLDRPDQLWEDHDLVVIASPNRTHVPLATEAVLAGVPVVVDKPFAPSVEEARALTSLASSRDVPITVFQNRRWDGDFLTVKELIRSGALGRVHRFESHFDRWRPTPKDTWKELPGREEAGGVLFDLGAHLIDQALQLFGPARSVYAEVNKQRDGVQVDDDFFLALTHESGVLSHLASSTLAAQPGPRFRVLGSSSAYVKYGLDVQEAALRAGEGPGSPDWGVEPEEAWGLLGVAGETTTPVETKPGSYQYFYAAMVSALRDGSPVPVAPESAIATLEIIESALDSPQGFVELPED</sequence>
<evidence type="ECO:0000313" key="6">
    <source>
        <dbReference type="Proteomes" id="UP000192674"/>
    </source>
</evidence>
<dbReference type="InterPro" id="IPR051317">
    <property type="entry name" value="Gfo/Idh/MocA_oxidoreduct"/>
</dbReference>
<dbReference type="Gene3D" id="3.30.360.10">
    <property type="entry name" value="Dihydrodipicolinate Reductase, domain 2"/>
    <property type="match status" value="1"/>
</dbReference>
<dbReference type="AlphaFoldDB" id="A0A1W2FX19"/>
<dbReference type="PANTHER" id="PTHR43708:SF5">
    <property type="entry name" value="CONSERVED EXPRESSED OXIDOREDUCTASE (EUROFUNG)-RELATED"/>
    <property type="match status" value="1"/>
</dbReference>